<accession>A0A4Q9HJS6</accession>
<feature type="binding site" evidence="2">
    <location>
        <position position="139"/>
    </location>
    <ligand>
        <name>Mn(2+)</name>
        <dbReference type="ChEBI" id="CHEBI:29035"/>
        <label>2</label>
    </ligand>
</feature>
<dbReference type="PIRSF" id="PIRSF005962">
    <property type="entry name" value="Pept_M20D_amidohydro"/>
    <property type="match status" value="1"/>
</dbReference>
<evidence type="ECO:0000256" key="2">
    <source>
        <dbReference type="PIRSR" id="PIRSR005962-1"/>
    </source>
</evidence>
<feature type="binding site" evidence="2">
    <location>
        <position position="103"/>
    </location>
    <ligand>
        <name>Mn(2+)</name>
        <dbReference type="ChEBI" id="CHEBI:29035"/>
        <label>2</label>
    </ligand>
</feature>
<evidence type="ECO:0000313" key="5">
    <source>
        <dbReference type="Proteomes" id="UP000292452"/>
    </source>
</evidence>
<keyword evidence="2" id="KW-0479">Metal-binding</keyword>
<feature type="binding site" evidence="2">
    <location>
        <position position="105"/>
    </location>
    <ligand>
        <name>Mn(2+)</name>
        <dbReference type="ChEBI" id="CHEBI:29035"/>
        <label>2</label>
    </ligand>
</feature>
<organism evidence="4 5">
    <name type="scientific">Streptomyces kasugaensis</name>
    <dbReference type="NCBI Taxonomy" id="1946"/>
    <lineage>
        <taxon>Bacteria</taxon>
        <taxon>Bacillati</taxon>
        <taxon>Actinomycetota</taxon>
        <taxon>Actinomycetes</taxon>
        <taxon>Kitasatosporales</taxon>
        <taxon>Streptomycetaceae</taxon>
        <taxon>Streptomyces</taxon>
    </lineage>
</organism>
<dbReference type="InterPro" id="IPR011650">
    <property type="entry name" value="Peptidase_M20_dimer"/>
</dbReference>
<gene>
    <name evidence="4" type="ORF">EYS09_36930</name>
</gene>
<dbReference type="InterPro" id="IPR036264">
    <property type="entry name" value="Bact_exopeptidase_dim_dom"/>
</dbReference>
<feature type="binding site" evidence="2">
    <location>
        <position position="167"/>
    </location>
    <ligand>
        <name>Mn(2+)</name>
        <dbReference type="ChEBI" id="CHEBI:29035"/>
        <label>2</label>
    </ligand>
</feature>
<dbReference type="GO" id="GO:0019877">
    <property type="term" value="P:diaminopimelate biosynthetic process"/>
    <property type="evidence" value="ECO:0007669"/>
    <property type="project" value="UniProtKB-ARBA"/>
</dbReference>
<dbReference type="Gene3D" id="3.30.70.360">
    <property type="match status" value="1"/>
</dbReference>
<dbReference type="SUPFAM" id="SSF53187">
    <property type="entry name" value="Zn-dependent exopeptidases"/>
    <property type="match status" value="1"/>
</dbReference>
<dbReference type="InterPro" id="IPR002933">
    <property type="entry name" value="Peptidase_M20"/>
</dbReference>
<sequence>MNPLNLRDDARAMSDDLVRLRRSLHRIPEVGLELPRTQEAVLAELDGLPLEVRTGEGISSVTAVLRGGQPGPTVLLRGDMDALPVAERTGLDFAADTDRMHACGHDLHTTMLTGAARLLAAHRERLAGDVLFMFQPGEEGFDGARHMLAEGLLNATGRRPDAAYAIHVMSAGLPSGVFGTRGGPVLAAANVLRVTVRGEGGHGSMPHRAKDPVQAACAMVGALQAWITRTFDIFDPVVLTVGTFHAGTQQNIIPETAVFEASVRSFSPQAQALVKDGTVEVCRGIATAFGVSVDADFAELYPVTVNDHAEAAFAADVVRDALGEERYGALPQPLPGSEDFSRVLDEIPGAMLTLGAPPAGADPERSPNNHSPLAEFDDAVLADGAAVYAELAARRLTGTDPKTGAGAGAA</sequence>
<dbReference type="CDD" id="cd03886">
    <property type="entry name" value="M20_Acy1"/>
    <property type="match status" value="1"/>
</dbReference>
<comment type="cofactor">
    <cofactor evidence="2">
        <name>Mn(2+)</name>
        <dbReference type="ChEBI" id="CHEBI:29035"/>
    </cofactor>
    <text evidence="2">The Mn(2+) ion enhances activity.</text>
</comment>
<dbReference type="InterPro" id="IPR017439">
    <property type="entry name" value="Amidohydrolase"/>
</dbReference>
<keyword evidence="5" id="KW-1185">Reference proteome</keyword>
<evidence type="ECO:0000259" key="3">
    <source>
        <dbReference type="Pfam" id="PF07687"/>
    </source>
</evidence>
<feature type="domain" description="Peptidase M20 dimerisation" evidence="3">
    <location>
        <begin position="193"/>
        <end position="270"/>
    </location>
</feature>
<dbReference type="AlphaFoldDB" id="A0A4Q9HJS6"/>
<keyword evidence="1 4" id="KW-0378">Hydrolase</keyword>
<keyword evidence="2" id="KW-0464">Manganese</keyword>
<evidence type="ECO:0000313" key="4">
    <source>
        <dbReference type="EMBL" id="TBO54745.1"/>
    </source>
</evidence>
<dbReference type="Gene3D" id="3.40.630.10">
    <property type="entry name" value="Zn peptidases"/>
    <property type="match status" value="1"/>
</dbReference>
<dbReference type="SUPFAM" id="SSF55031">
    <property type="entry name" value="Bacterial exopeptidase dimerisation domain"/>
    <property type="match status" value="1"/>
</dbReference>
<dbReference type="PANTHER" id="PTHR11014">
    <property type="entry name" value="PEPTIDASE M20 FAMILY MEMBER"/>
    <property type="match status" value="1"/>
</dbReference>
<dbReference type="GO" id="GO:0050118">
    <property type="term" value="F:N-acetyldiaminopimelate deacetylase activity"/>
    <property type="evidence" value="ECO:0007669"/>
    <property type="project" value="UniProtKB-ARBA"/>
</dbReference>
<protein>
    <submittedName>
        <fullName evidence="4">Amidohydrolase</fullName>
    </submittedName>
</protein>
<dbReference type="NCBIfam" id="TIGR01891">
    <property type="entry name" value="amidohydrolases"/>
    <property type="match status" value="1"/>
</dbReference>
<dbReference type="EMBL" id="SIXH01000722">
    <property type="protein sequence ID" value="TBO54745.1"/>
    <property type="molecule type" value="Genomic_DNA"/>
</dbReference>
<dbReference type="GO" id="GO:0046872">
    <property type="term" value="F:metal ion binding"/>
    <property type="evidence" value="ECO:0007669"/>
    <property type="project" value="UniProtKB-KW"/>
</dbReference>
<dbReference type="FunFam" id="3.30.70.360:FF:000001">
    <property type="entry name" value="N-acetyldiaminopimelate deacetylase"/>
    <property type="match status" value="1"/>
</dbReference>
<comment type="caution">
    <text evidence="4">The sequence shown here is derived from an EMBL/GenBank/DDBJ whole genome shotgun (WGS) entry which is preliminary data.</text>
</comment>
<proteinExistence type="predicted"/>
<evidence type="ECO:0000256" key="1">
    <source>
        <dbReference type="ARBA" id="ARBA00022801"/>
    </source>
</evidence>
<reference evidence="4 5" key="1">
    <citation type="submission" date="2019-02" db="EMBL/GenBank/DDBJ databases">
        <title>Draft Genome Sequence of Streptomyces sp. AM-2504, identified by 16S rRNA comparative analysis as a Streptomyces Kasugaensis strain.</title>
        <authorList>
            <person name="Napolioni V."/>
            <person name="Giuliodori A.M."/>
            <person name="Spurio R."/>
            <person name="Fabbretti A."/>
        </authorList>
    </citation>
    <scope>NUCLEOTIDE SEQUENCE [LARGE SCALE GENOMIC DNA]</scope>
    <source>
        <strain evidence="4 5">AM-2504</strain>
    </source>
</reference>
<feature type="binding site" evidence="2">
    <location>
        <position position="370"/>
    </location>
    <ligand>
        <name>Mn(2+)</name>
        <dbReference type="ChEBI" id="CHEBI:29035"/>
        <label>2</label>
    </ligand>
</feature>
<dbReference type="Pfam" id="PF01546">
    <property type="entry name" value="Peptidase_M20"/>
    <property type="match status" value="1"/>
</dbReference>
<name>A0A4Q9HJS6_STRKA</name>
<dbReference type="Pfam" id="PF07687">
    <property type="entry name" value="M20_dimer"/>
    <property type="match status" value="1"/>
</dbReference>
<dbReference type="Proteomes" id="UP000292452">
    <property type="component" value="Unassembled WGS sequence"/>
</dbReference>
<dbReference type="PANTHER" id="PTHR11014:SF63">
    <property type="entry name" value="METALLOPEPTIDASE, PUTATIVE (AFU_ORTHOLOGUE AFUA_6G09600)-RELATED"/>
    <property type="match status" value="1"/>
</dbReference>